<evidence type="ECO:0008006" key="4">
    <source>
        <dbReference type="Google" id="ProtNLM"/>
    </source>
</evidence>
<reference evidence="2 3" key="1">
    <citation type="submission" date="2018-03" db="EMBL/GenBank/DDBJ databases">
        <title>Cross-interface Injection: A General Nanoliter Liquid Handling Method Applied to Single Cells Genome Amplification Automated Nanoliter Liquid Handling Applied to Single Cell Multiple Displacement Amplification.</title>
        <authorList>
            <person name="Yun J."/>
            <person name="Xu P."/>
            <person name="Xu J."/>
            <person name="Dai X."/>
            <person name="Wang Y."/>
            <person name="Zheng X."/>
            <person name="Cao C."/>
            <person name="Yi Q."/>
            <person name="Zhu Y."/>
            <person name="Wang L."/>
            <person name="Dong Z."/>
            <person name="Huang Y."/>
            <person name="Huang L."/>
            <person name="Du W."/>
        </authorList>
    </citation>
    <scope>NUCLEOTIDE SEQUENCE [LARGE SCALE GENOMIC DNA]</scope>
    <source>
        <strain evidence="2 3">Z-D1-2</strain>
    </source>
</reference>
<gene>
    <name evidence="2" type="ORF">C9994_08620</name>
</gene>
<dbReference type="Pfam" id="PF13781">
    <property type="entry name" value="DoxX_3"/>
    <property type="match status" value="1"/>
</dbReference>
<dbReference type="InterPro" id="IPR025695">
    <property type="entry name" value="DoxX-like"/>
</dbReference>
<evidence type="ECO:0000313" key="3">
    <source>
        <dbReference type="Proteomes" id="UP000240608"/>
    </source>
</evidence>
<evidence type="ECO:0000313" key="2">
    <source>
        <dbReference type="EMBL" id="PTB96152.1"/>
    </source>
</evidence>
<keyword evidence="1" id="KW-0812">Transmembrane</keyword>
<keyword evidence="1" id="KW-1133">Transmembrane helix</keyword>
<dbReference type="Proteomes" id="UP000240608">
    <property type="component" value="Unassembled WGS sequence"/>
</dbReference>
<evidence type="ECO:0000256" key="1">
    <source>
        <dbReference type="SAM" id="Phobius"/>
    </source>
</evidence>
<dbReference type="EMBL" id="PYVU01000064">
    <property type="protein sequence ID" value="PTB96152.1"/>
    <property type="molecule type" value="Genomic_DNA"/>
</dbReference>
<proteinExistence type="predicted"/>
<feature type="transmembrane region" description="Helical" evidence="1">
    <location>
        <begin position="73"/>
        <end position="92"/>
    </location>
</feature>
<comment type="caution">
    <text evidence="2">The sequence shown here is derived from an EMBL/GenBank/DDBJ whole genome shotgun (WGS) entry which is preliminary data.</text>
</comment>
<organism evidence="2 3">
    <name type="scientific">Marivirga lumbricoides</name>
    <dbReference type="NCBI Taxonomy" id="1046115"/>
    <lineage>
        <taxon>Bacteria</taxon>
        <taxon>Pseudomonadati</taxon>
        <taxon>Bacteroidota</taxon>
        <taxon>Cytophagia</taxon>
        <taxon>Cytophagales</taxon>
        <taxon>Marivirgaceae</taxon>
        <taxon>Marivirga</taxon>
    </lineage>
</organism>
<sequence>MKPNPLHKTLTLLIATVWLVNGLICKVLNWVPRHQEIVAGILGEEYARPLTILIGISEIVMALWILSRFQPKWNAITQIIVVATMNMLEFILVPKLLLWGRFNALFALLFILIVYYNEFILKQRLNPQKT</sequence>
<accession>A0A2T4DQS2</accession>
<protein>
    <recommendedName>
        <fullName evidence="4">DoxX family protein</fullName>
    </recommendedName>
</protein>
<feature type="transmembrane region" description="Helical" evidence="1">
    <location>
        <begin position="98"/>
        <end position="116"/>
    </location>
</feature>
<dbReference type="AlphaFoldDB" id="A0A2T4DQS2"/>
<feature type="transmembrane region" description="Helical" evidence="1">
    <location>
        <begin position="46"/>
        <end position="66"/>
    </location>
</feature>
<name>A0A2T4DQS2_9BACT</name>
<keyword evidence="1" id="KW-0472">Membrane</keyword>